<proteinExistence type="predicted"/>
<dbReference type="Gene3D" id="3.30.70.1820">
    <property type="entry name" value="L1 transposable element, RRM domain"/>
    <property type="match status" value="1"/>
</dbReference>
<dbReference type="Gene3D" id="3.30.250.20">
    <property type="entry name" value="L1 transposable element, C-terminal domain"/>
    <property type="match status" value="1"/>
</dbReference>
<dbReference type="InterPro" id="IPR004244">
    <property type="entry name" value="Transposase_22"/>
</dbReference>
<name>A0AAD1VV97_PELCU</name>
<keyword evidence="2" id="KW-1185">Reference proteome</keyword>
<dbReference type="PANTHER" id="PTHR11505">
    <property type="entry name" value="L1 TRANSPOSABLE ELEMENT-RELATED"/>
    <property type="match status" value="1"/>
</dbReference>
<evidence type="ECO:0000313" key="1">
    <source>
        <dbReference type="EMBL" id="CAH2250791.1"/>
    </source>
</evidence>
<dbReference type="AlphaFoldDB" id="A0AAD1VV97"/>
<dbReference type="InterPro" id="IPR042566">
    <property type="entry name" value="L1_C"/>
</dbReference>
<evidence type="ECO:0000313" key="2">
    <source>
        <dbReference type="Proteomes" id="UP001295444"/>
    </source>
</evidence>
<organism evidence="1 2">
    <name type="scientific">Pelobates cultripes</name>
    <name type="common">Western spadefoot toad</name>
    <dbReference type="NCBI Taxonomy" id="61616"/>
    <lineage>
        <taxon>Eukaryota</taxon>
        <taxon>Metazoa</taxon>
        <taxon>Chordata</taxon>
        <taxon>Craniata</taxon>
        <taxon>Vertebrata</taxon>
        <taxon>Euteleostomi</taxon>
        <taxon>Amphibia</taxon>
        <taxon>Batrachia</taxon>
        <taxon>Anura</taxon>
        <taxon>Pelobatoidea</taxon>
        <taxon>Pelobatidae</taxon>
        <taxon>Pelobates</taxon>
    </lineage>
</organism>
<dbReference type="EMBL" id="OW240913">
    <property type="protein sequence ID" value="CAH2250791.1"/>
    <property type="molecule type" value="Genomic_DNA"/>
</dbReference>
<accession>A0AAD1VV97</accession>
<gene>
    <name evidence="1" type="ORF">PECUL_23A037764</name>
</gene>
<sequence length="206" mass="23727">MRKKEVERPNHVIDARTHVRVYVRSNQYGVRSTKSTSGPADADIPEEMLLLDRVHRIPKPRHLSDATPRDVLTKVYYFHIKEIILITSRNKSTPHQDYPTVKLFADLSATTLKQRKDFSPIADRLRANGMRFRWGYPTKMIILQVGKLYMISTPEEGTKRLQTWGIAENMSEKTTPPSRNLQAYKMPHTSGDTLRTVYPPPQPGQC</sequence>
<protein>
    <submittedName>
        <fullName evidence="1">Uncharacterized protein</fullName>
    </submittedName>
</protein>
<dbReference type="Proteomes" id="UP001295444">
    <property type="component" value="Chromosome 02"/>
</dbReference>
<reference evidence="1" key="1">
    <citation type="submission" date="2022-03" db="EMBL/GenBank/DDBJ databases">
        <authorList>
            <person name="Alioto T."/>
            <person name="Alioto T."/>
            <person name="Gomez Garrido J."/>
        </authorList>
    </citation>
    <scope>NUCLEOTIDE SEQUENCE</scope>
</reference>